<dbReference type="EMBL" id="JYDR01000386">
    <property type="protein sequence ID" value="KRY64489.1"/>
    <property type="molecule type" value="Genomic_DNA"/>
</dbReference>
<gene>
    <name evidence="2" type="ORF">T4A_2771</name>
</gene>
<name>A0A0V1DSD3_TRIPS</name>
<sequence>MALDMPWILHSCCCITPMDGANKAISSAKASAVICCPNTLTAVFSASFGKTGKTDRSSSSRNKANKIPPHGSPWRTPTDQRAVTWVPMHLSLQGNQPVFLRQVRHSAGDDCTDNPL</sequence>
<evidence type="ECO:0000256" key="1">
    <source>
        <dbReference type="SAM" id="MobiDB-lite"/>
    </source>
</evidence>
<organism evidence="2 3">
    <name type="scientific">Trichinella pseudospiralis</name>
    <name type="common">Parasitic roundworm</name>
    <dbReference type="NCBI Taxonomy" id="6337"/>
    <lineage>
        <taxon>Eukaryota</taxon>
        <taxon>Metazoa</taxon>
        <taxon>Ecdysozoa</taxon>
        <taxon>Nematoda</taxon>
        <taxon>Enoplea</taxon>
        <taxon>Dorylaimia</taxon>
        <taxon>Trichinellida</taxon>
        <taxon>Trichinellidae</taxon>
        <taxon>Trichinella</taxon>
    </lineage>
</organism>
<feature type="region of interest" description="Disordered" evidence="1">
    <location>
        <begin position="49"/>
        <end position="77"/>
    </location>
</feature>
<accession>A0A0V1DSD3</accession>
<reference evidence="2 3" key="1">
    <citation type="submission" date="2015-01" db="EMBL/GenBank/DDBJ databases">
        <title>Evolution of Trichinella species and genotypes.</title>
        <authorList>
            <person name="Korhonen P.K."/>
            <person name="Edoardo P."/>
            <person name="Giuseppe L.R."/>
            <person name="Gasser R.B."/>
        </authorList>
    </citation>
    <scope>NUCLEOTIDE SEQUENCE [LARGE SCALE GENOMIC DNA]</scope>
    <source>
        <strain evidence="2">ISS13</strain>
    </source>
</reference>
<evidence type="ECO:0000313" key="2">
    <source>
        <dbReference type="EMBL" id="KRY64489.1"/>
    </source>
</evidence>
<protein>
    <submittedName>
        <fullName evidence="2">Uncharacterized protein</fullName>
    </submittedName>
</protein>
<proteinExistence type="predicted"/>
<dbReference type="Proteomes" id="UP000054632">
    <property type="component" value="Unassembled WGS sequence"/>
</dbReference>
<evidence type="ECO:0000313" key="3">
    <source>
        <dbReference type="Proteomes" id="UP000054632"/>
    </source>
</evidence>
<comment type="caution">
    <text evidence="2">The sequence shown here is derived from an EMBL/GenBank/DDBJ whole genome shotgun (WGS) entry which is preliminary data.</text>
</comment>
<dbReference type="AlphaFoldDB" id="A0A0V1DSD3"/>